<dbReference type="Proteomes" id="UP000235145">
    <property type="component" value="Unassembled WGS sequence"/>
</dbReference>
<name>A0A9R1WIZ8_LACSA</name>
<dbReference type="EMBL" id="NBSK02000002">
    <property type="protein sequence ID" value="KAJ0223013.1"/>
    <property type="molecule type" value="Genomic_DNA"/>
</dbReference>
<keyword evidence="2" id="KW-1185">Reference proteome</keyword>
<sequence>MSPYRYISVYEEILAHFLQSDLHHPIQLERSYDSKKNNNDNNWARAVEQKSKRQVRNFNTGNHYTTFLTPLFTPLVSSRRLSLAETQYQFYSRCSCFLSTGCYNEDFRVKLEVIFLSSVIMGLGKTKFKFVFRLLETMVTFYRKNTFGFE</sequence>
<comment type="caution">
    <text evidence="1">The sequence shown here is derived from an EMBL/GenBank/DDBJ whole genome shotgun (WGS) entry which is preliminary data.</text>
</comment>
<proteinExistence type="predicted"/>
<evidence type="ECO:0000313" key="1">
    <source>
        <dbReference type="EMBL" id="KAJ0223013.1"/>
    </source>
</evidence>
<dbReference type="AlphaFoldDB" id="A0A9R1WIZ8"/>
<evidence type="ECO:0000313" key="2">
    <source>
        <dbReference type="Proteomes" id="UP000235145"/>
    </source>
</evidence>
<accession>A0A9R1WIZ8</accession>
<protein>
    <submittedName>
        <fullName evidence="1">Uncharacterized protein</fullName>
    </submittedName>
</protein>
<gene>
    <name evidence="1" type="ORF">LSAT_V11C200090170</name>
</gene>
<organism evidence="1 2">
    <name type="scientific">Lactuca sativa</name>
    <name type="common">Garden lettuce</name>
    <dbReference type="NCBI Taxonomy" id="4236"/>
    <lineage>
        <taxon>Eukaryota</taxon>
        <taxon>Viridiplantae</taxon>
        <taxon>Streptophyta</taxon>
        <taxon>Embryophyta</taxon>
        <taxon>Tracheophyta</taxon>
        <taxon>Spermatophyta</taxon>
        <taxon>Magnoliopsida</taxon>
        <taxon>eudicotyledons</taxon>
        <taxon>Gunneridae</taxon>
        <taxon>Pentapetalae</taxon>
        <taxon>asterids</taxon>
        <taxon>campanulids</taxon>
        <taxon>Asterales</taxon>
        <taxon>Asteraceae</taxon>
        <taxon>Cichorioideae</taxon>
        <taxon>Cichorieae</taxon>
        <taxon>Lactucinae</taxon>
        <taxon>Lactuca</taxon>
    </lineage>
</organism>
<reference evidence="1 2" key="1">
    <citation type="journal article" date="2017" name="Nat. Commun.">
        <title>Genome assembly with in vitro proximity ligation data and whole-genome triplication in lettuce.</title>
        <authorList>
            <person name="Reyes-Chin-Wo S."/>
            <person name="Wang Z."/>
            <person name="Yang X."/>
            <person name="Kozik A."/>
            <person name="Arikit S."/>
            <person name="Song C."/>
            <person name="Xia L."/>
            <person name="Froenicke L."/>
            <person name="Lavelle D.O."/>
            <person name="Truco M.J."/>
            <person name="Xia R."/>
            <person name="Zhu S."/>
            <person name="Xu C."/>
            <person name="Xu H."/>
            <person name="Xu X."/>
            <person name="Cox K."/>
            <person name="Korf I."/>
            <person name="Meyers B.C."/>
            <person name="Michelmore R.W."/>
        </authorList>
    </citation>
    <scope>NUCLEOTIDE SEQUENCE [LARGE SCALE GENOMIC DNA]</scope>
    <source>
        <strain evidence="2">cv. Salinas</strain>
        <tissue evidence="1">Seedlings</tissue>
    </source>
</reference>